<keyword evidence="3" id="KW-0446">Lipid-binding</keyword>
<evidence type="ECO:0000256" key="3">
    <source>
        <dbReference type="ARBA" id="ARBA00023121"/>
    </source>
</evidence>
<dbReference type="AlphaFoldDB" id="A0A841BZ92"/>
<dbReference type="GO" id="GO:0012505">
    <property type="term" value="C:endomembrane system"/>
    <property type="evidence" value="ECO:0007669"/>
    <property type="project" value="UniProtKB-ARBA"/>
</dbReference>
<evidence type="ECO:0000256" key="2">
    <source>
        <dbReference type="ARBA" id="ARBA00023034"/>
    </source>
</evidence>
<dbReference type="RefSeq" id="WP_184843237.1">
    <property type="nucleotide sequence ID" value="NZ_JACHMN010000003.1"/>
</dbReference>
<keyword evidence="6" id="KW-1185">Reference proteome</keyword>
<protein>
    <recommendedName>
        <fullName evidence="7">GPP34 family phosphoprotein</fullName>
    </recommendedName>
</protein>
<evidence type="ECO:0008006" key="7">
    <source>
        <dbReference type="Google" id="ProtNLM"/>
    </source>
</evidence>
<accession>A0A841BZ92</accession>
<evidence type="ECO:0000313" key="5">
    <source>
        <dbReference type="EMBL" id="MBB5872906.1"/>
    </source>
</evidence>
<keyword evidence="2" id="KW-0333">Golgi apparatus</keyword>
<gene>
    <name evidence="5" type="ORF">F4553_006340</name>
</gene>
<dbReference type="Pfam" id="PF05719">
    <property type="entry name" value="GPP34"/>
    <property type="match status" value="1"/>
</dbReference>
<dbReference type="GO" id="GO:0005737">
    <property type="term" value="C:cytoplasm"/>
    <property type="evidence" value="ECO:0007669"/>
    <property type="project" value="UniProtKB-ARBA"/>
</dbReference>
<dbReference type="Proteomes" id="UP000587527">
    <property type="component" value="Unassembled WGS sequence"/>
</dbReference>
<evidence type="ECO:0000256" key="4">
    <source>
        <dbReference type="ARBA" id="ARBA00023136"/>
    </source>
</evidence>
<sequence length="212" mass="22944">MQRLTLRDEVYLLAHDDRGEPRIHTGSLSFGLAGAILIDLVLSGHVTVEPGRVALRDTARTGDGIGDWAIAQMVGDQLPRQPRGWLGTIARDAYDRTTGGLHAAGLVTKTSYRRLLGSMVVRYPPAPDAPIGSTRARVWYAVNGRETPDDQCAALCGLVGTLRLESTLNVNLPSGELLSRLSYLLDQQQPAVREIVGTVSTMITEAAISPYR</sequence>
<proteinExistence type="predicted"/>
<dbReference type="Gene3D" id="1.10.3630.10">
    <property type="entry name" value="yeast vps74-n-term truncation variant domain like"/>
    <property type="match status" value="1"/>
</dbReference>
<comment type="caution">
    <text evidence="5">The sequence shown here is derived from an EMBL/GenBank/DDBJ whole genome shotgun (WGS) entry which is preliminary data.</text>
</comment>
<evidence type="ECO:0000313" key="6">
    <source>
        <dbReference type="Proteomes" id="UP000587527"/>
    </source>
</evidence>
<dbReference type="GO" id="GO:0070273">
    <property type="term" value="F:phosphatidylinositol-4-phosphate binding"/>
    <property type="evidence" value="ECO:0007669"/>
    <property type="project" value="InterPro"/>
</dbReference>
<comment type="subcellular location">
    <subcellularLocation>
        <location evidence="1">Golgi apparatus membrane</location>
        <topology evidence="1">Peripheral membrane protein</topology>
        <orientation evidence="1">Cytoplasmic side</orientation>
    </subcellularLocation>
</comment>
<dbReference type="InterPro" id="IPR008628">
    <property type="entry name" value="GPP34-like"/>
</dbReference>
<evidence type="ECO:0000256" key="1">
    <source>
        <dbReference type="ARBA" id="ARBA00004255"/>
    </source>
</evidence>
<name>A0A841BZ92_9ACTN</name>
<organism evidence="5 6">
    <name type="scientific">Allocatelliglobosispora scoriae</name>
    <dbReference type="NCBI Taxonomy" id="643052"/>
    <lineage>
        <taxon>Bacteria</taxon>
        <taxon>Bacillati</taxon>
        <taxon>Actinomycetota</taxon>
        <taxon>Actinomycetes</taxon>
        <taxon>Micromonosporales</taxon>
        <taxon>Micromonosporaceae</taxon>
        <taxon>Allocatelliglobosispora</taxon>
    </lineage>
</organism>
<dbReference type="InterPro" id="IPR038261">
    <property type="entry name" value="GPP34-like_sf"/>
</dbReference>
<reference evidence="5 6" key="1">
    <citation type="submission" date="2020-08" db="EMBL/GenBank/DDBJ databases">
        <title>Sequencing the genomes of 1000 actinobacteria strains.</title>
        <authorList>
            <person name="Klenk H.-P."/>
        </authorList>
    </citation>
    <scope>NUCLEOTIDE SEQUENCE [LARGE SCALE GENOMIC DNA]</scope>
    <source>
        <strain evidence="5 6">DSM 45362</strain>
    </source>
</reference>
<dbReference type="EMBL" id="JACHMN010000003">
    <property type="protein sequence ID" value="MBB5872906.1"/>
    <property type="molecule type" value="Genomic_DNA"/>
</dbReference>
<keyword evidence="4" id="KW-0472">Membrane</keyword>